<reference evidence="2 3" key="1">
    <citation type="journal article" date="2012" name="Genome Biol.">
        <title>Genome and low-iron response of an oceanic diatom adapted to chronic iron limitation.</title>
        <authorList>
            <person name="Lommer M."/>
            <person name="Specht M."/>
            <person name="Roy A.S."/>
            <person name="Kraemer L."/>
            <person name="Andreson R."/>
            <person name="Gutowska M.A."/>
            <person name="Wolf J."/>
            <person name="Bergner S.V."/>
            <person name="Schilhabel M.B."/>
            <person name="Klostermeier U.C."/>
            <person name="Beiko R.G."/>
            <person name="Rosenstiel P."/>
            <person name="Hippler M."/>
            <person name="Laroche J."/>
        </authorList>
    </citation>
    <scope>NUCLEOTIDE SEQUENCE [LARGE SCALE GENOMIC DNA]</scope>
    <source>
        <strain evidence="2 3">CCMP1005</strain>
    </source>
</reference>
<organism evidence="2 3">
    <name type="scientific">Thalassiosira oceanica</name>
    <name type="common">Marine diatom</name>
    <dbReference type="NCBI Taxonomy" id="159749"/>
    <lineage>
        <taxon>Eukaryota</taxon>
        <taxon>Sar</taxon>
        <taxon>Stramenopiles</taxon>
        <taxon>Ochrophyta</taxon>
        <taxon>Bacillariophyta</taxon>
        <taxon>Coscinodiscophyceae</taxon>
        <taxon>Thalassiosirophycidae</taxon>
        <taxon>Thalassiosirales</taxon>
        <taxon>Thalassiosiraceae</taxon>
        <taxon>Thalassiosira</taxon>
    </lineage>
</organism>
<dbReference type="AlphaFoldDB" id="K0RJJ8"/>
<feature type="signal peptide" evidence="1">
    <location>
        <begin position="1"/>
        <end position="19"/>
    </location>
</feature>
<evidence type="ECO:0000256" key="1">
    <source>
        <dbReference type="SAM" id="SignalP"/>
    </source>
</evidence>
<protein>
    <recommendedName>
        <fullName evidence="4">WSC domain-containing protein</fullName>
    </recommendedName>
</protein>
<evidence type="ECO:0008006" key="4">
    <source>
        <dbReference type="Google" id="ProtNLM"/>
    </source>
</evidence>
<name>K0RJJ8_THAOC</name>
<gene>
    <name evidence="2" type="ORF">THAOC_26604</name>
</gene>
<proteinExistence type="predicted"/>
<dbReference type="Proteomes" id="UP000266841">
    <property type="component" value="Unassembled WGS sequence"/>
</dbReference>
<accession>K0RJJ8</accession>
<keyword evidence="1" id="KW-0732">Signal</keyword>
<evidence type="ECO:0000313" key="3">
    <source>
        <dbReference type="Proteomes" id="UP000266841"/>
    </source>
</evidence>
<feature type="chain" id="PRO_5003836349" description="WSC domain-containing protein" evidence="1">
    <location>
        <begin position="20"/>
        <end position="303"/>
    </location>
</feature>
<comment type="caution">
    <text evidence="2">The sequence shown here is derived from an EMBL/GenBank/DDBJ whole genome shotgun (WGS) entry which is preliminary data.</text>
</comment>
<keyword evidence="3" id="KW-1185">Reference proteome</keyword>
<sequence>MNLFPAFITLLSLASTANGQSRQENIGDYKWTSDGSKSYGRCEDSRGKEFSYGSLIVRFRSDDPDLECAKACVDAAPRDSELKAQCINLTGVETNASERTCNCLFERPKDMTIGGPPWTGTGGGEGTGSVARAYYSPGWTCHPLTRMVSSCSQTSEPVPSPARPTAPSCVDLTCGHLTESAAITQAITVLSVDKAAQAPVARVAETIVFSVRTFGHLRPYLLLLGPYHLLLGPYLLLLDPLCLLAGSYDALEAQTSVTVMTAQMLVNRVLVADRNDMFSEDFDEEENYDQDKGYVGGLRASTA</sequence>
<dbReference type="EMBL" id="AGNL01036848">
    <property type="protein sequence ID" value="EJK53873.1"/>
    <property type="molecule type" value="Genomic_DNA"/>
</dbReference>
<evidence type="ECO:0000313" key="2">
    <source>
        <dbReference type="EMBL" id="EJK53873.1"/>
    </source>
</evidence>